<feature type="transmembrane region" description="Helical" evidence="1">
    <location>
        <begin position="218"/>
        <end position="240"/>
    </location>
</feature>
<feature type="chain" id="PRO_5045399055" evidence="2">
    <location>
        <begin position="20"/>
        <end position="406"/>
    </location>
</feature>
<feature type="transmembrane region" description="Helical" evidence="1">
    <location>
        <begin position="177"/>
        <end position="197"/>
    </location>
</feature>
<name>A0ABR4BMD3_9LECA</name>
<feature type="transmembrane region" description="Helical" evidence="1">
    <location>
        <begin position="306"/>
        <end position="327"/>
    </location>
</feature>
<proteinExistence type="predicted"/>
<evidence type="ECO:0000313" key="4">
    <source>
        <dbReference type="Proteomes" id="UP001590951"/>
    </source>
</evidence>
<keyword evidence="1" id="KW-1133">Transmembrane helix</keyword>
<accession>A0ABR4BMD3</accession>
<dbReference type="EMBL" id="JBHFEH010000001">
    <property type="protein sequence ID" value="KAL2058930.1"/>
    <property type="molecule type" value="Genomic_DNA"/>
</dbReference>
<feature type="transmembrane region" description="Helical" evidence="1">
    <location>
        <begin position="276"/>
        <end position="300"/>
    </location>
</feature>
<sequence>MRLSMLLLLVLAFLGISFSRPVGVAQAKIESCTTDTVHALRDQITDVSIPPPNQVSWQSAFWSLVPIALNSMTQPSGMVLGFPSKYGFVLRSSPIVCGFEALYTVVKFVLNAFFLKNPKASALKIAKWRFRDTPGNEEGSLQKLRENTIFRMAIFLLGALPQIIKLCALQGLLWTKVWGLMFLGSFLVLELLVLLLGRDWRANNSNLNTSNYEELEDYTGVSIVCASLIFSFYFFALGMFQIVEQYLGELRWPYFLGFLLLGIVYIVNVSSSKHEALMAVAALVVAPLSMFASSSTAFLLPVLTGVGILPASVTCTILVGASVLFALSLTILTTHRLVQHVRPEFAKFIDFGLVTYFSSNLLAALLYYAFKYHPEDLKQFLSVSQLILLLHLLRHELEIGLSLSET</sequence>
<feature type="transmembrane region" description="Helical" evidence="1">
    <location>
        <begin position="252"/>
        <end position="269"/>
    </location>
</feature>
<keyword evidence="1" id="KW-0812">Transmembrane</keyword>
<organism evidence="3 4">
    <name type="scientific">Lepraria finkii</name>
    <dbReference type="NCBI Taxonomy" id="1340010"/>
    <lineage>
        <taxon>Eukaryota</taxon>
        <taxon>Fungi</taxon>
        <taxon>Dikarya</taxon>
        <taxon>Ascomycota</taxon>
        <taxon>Pezizomycotina</taxon>
        <taxon>Lecanoromycetes</taxon>
        <taxon>OSLEUM clade</taxon>
        <taxon>Lecanoromycetidae</taxon>
        <taxon>Lecanorales</taxon>
        <taxon>Lecanorineae</taxon>
        <taxon>Stereocaulaceae</taxon>
        <taxon>Lepraria</taxon>
    </lineage>
</organism>
<keyword evidence="1" id="KW-0472">Membrane</keyword>
<feature type="transmembrane region" description="Helical" evidence="1">
    <location>
        <begin position="149"/>
        <end position="171"/>
    </location>
</feature>
<evidence type="ECO:0000256" key="2">
    <source>
        <dbReference type="SAM" id="SignalP"/>
    </source>
</evidence>
<gene>
    <name evidence="3" type="ORF">ABVK25_000222</name>
</gene>
<feature type="signal peptide" evidence="2">
    <location>
        <begin position="1"/>
        <end position="19"/>
    </location>
</feature>
<keyword evidence="4" id="KW-1185">Reference proteome</keyword>
<evidence type="ECO:0000256" key="1">
    <source>
        <dbReference type="SAM" id="Phobius"/>
    </source>
</evidence>
<dbReference type="Proteomes" id="UP001590951">
    <property type="component" value="Unassembled WGS sequence"/>
</dbReference>
<feature type="transmembrane region" description="Helical" evidence="1">
    <location>
        <begin position="348"/>
        <end position="370"/>
    </location>
</feature>
<reference evidence="3 4" key="1">
    <citation type="submission" date="2024-09" db="EMBL/GenBank/DDBJ databases">
        <title>Rethinking Asexuality: The Enigmatic Case of Functional Sexual Genes in Lepraria (Stereocaulaceae).</title>
        <authorList>
            <person name="Doellman M."/>
            <person name="Sun Y."/>
            <person name="Barcenas-Pena A."/>
            <person name="Lumbsch H.T."/>
            <person name="Grewe F."/>
        </authorList>
    </citation>
    <scope>NUCLEOTIDE SEQUENCE [LARGE SCALE GENOMIC DNA]</scope>
    <source>
        <strain evidence="3 4">Grewe 0041</strain>
    </source>
</reference>
<comment type="caution">
    <text evidence="3">The sequence shown here is derived from an EMBL/GenBank/DDBJ whole genome shotgun (WGS) entry which is preliminary data.</text>
</comment>
<keyword evidence="2" id="KW-0732">Signal</keyword>
<evidence type="ECO:0000313" key="3">
    <source>
        <dbReference type="EMBL" id="KAL2058930.1"/>
    </source>
</evidence>
<protein>
    <submittedName>
        <fullName evidence="3">Uncharacterized protein</fullName>
    </submittedName>
</protein>